<proteinExistence type="predicted"/>
<name>A0AAE0SU66_9BIVA</name>
<keyword evidence="3" id="KW-1185">Reference proteome</keyword>
<dbReference type="Proteomes" id="UP001195483">
    <property type="component" value="Unassembled WGS sequence"/>
</dbReference>
<accession>A0AAE0SU66</accession>
<reference evidence="2" key="1">
    <citation type="journal article" date="2021" name="Genome Biol. Evol.">
        <title>A High-Quality Reference Genome for a Parasitic Bivalve with Doubly Uniparental Inheritance (Bivalvia: Unionida).</title>
        <authorList>
            <person name="Smith C.H."/>
        </authorList>
    </citation>
    <scope>NUCLEOTIDE SEQUENCE</scope>
    <source>
        <strain evidence="2">CHS0354</strain>
    </source>
</reference>
<gene>
    <name evidence="2" type="ORF">CHS0354_006100</name>
</gene>
<feature type="region of interest" description="Disordered" evidence="1">
    <location>
        <begin position="180"/>
        <end position="210"/>
    </location>
</feature>
<dbReference type="EMBL" id="JAEAOA010000432">
    <property type="protein sequence ID" value="KAK3597745.1"/>
    <property type="molecule type" value="Genomic_DNA"/>
</dbReference>
<dbReference type="AlphaFoldDB" id="A0AAE0SU66"/>
<reference evidence="2" key="3">
    <citation type="submission" date="2023-05" db="EMBL/GenBank/DDBJ databases">
        <authorList>
            <person name="Smith C.H."/>
        </authorList>
    </citation>
    <scope>NUCLEOTIDE SEQUENCE</scope>
    <source>
        <strain evidence="2">CHS0354</strain>
        <tissue evidence="2">Mantle</tissue>
    </source>
</reference>
<protein>
    <submittedName>
        <fullName evidence="2">Uncharacterized protein</fullName>
    </submittedName>
</protein>
<sequence>MHHISQFRDFFICPGMIKDSLKCEGVRLYEKKKKLTILQEWNNEPDISKTVALLNDKDMSKMRMSYKVNGHWRKADKLSNFIKGHVCYEKETYFHIGKEWCIVQIEYLRMMEKKFFDLVKEKLAIKLSDGALPLPWNSEKHKGMTLQKNPDQYIHFCQKVLRKELSDEEKKEIINRFPSYDQGASSSQLEEGIVSEEEDDNNSDSLSEDKRTTVVLDKKKRCSSIVDEIPNKKPKIMSKILGEEYNLYLECFEPREEDQYNTAYYVYLNKYLNENRNSKLSKFLRVDSDSSFPPFLLGDKILLKNLPVELFDILKITGDKLYLYHVKTPFGQKTRDAVSQILNSASLLHKAVFSNKKHILGGWYDNVVMYKGDELIRNILKQEMKEFDKEKFIDLFYKKTIVYVYGFQDQSKERKPFQEIVSDRQRLFERKHLCKALNLEQKLEKVDTLCEILKSRKIISDANGMFKVEKGFQGLTKRSFFEFLNRKDAFFETRKQEIFDTLQMYWVPTVEIKSYIAKFELLRLAEDFKNYYYPFELKLCQIKKPLESIT</sequence>
<reference evidence="2" key="2">
    <citation type="journal article" date="2021" name="Genome Biol. Evol.">
        <title>Developing a high-quality reference genome for a parasitic bivalve with doubly uniparental inheritance (Bivalvia: Unionida).</title>
        <authorList>
            <person name="Smith C.H."/>
        </authorList>
    </citation>
    <scope>NUCLEOTIDE SEQUENCE</scope>
    <source>
        <strain evidence="2">CHS0354</strain>
        <tissue evidence="2">Mantle</tissue>
    </source>
</reference>
<feature type="compositionally biased region" description="Acidic residues" evidence="1">
    <location>
        <begin position="193"/>
        <end position="202"/>
    </location>
</feature>
<comment type="caution">
    <text evidence="2">The sequence shown here is derived from an EMBL/GenBank/DDBJ whole genome shotgun (WGS) entry which is preliminary data.</text>
</comment>
<evidence type="ECO:0000256" key="1">
    <source>
        <dbReference type="SAM" id="MobiDB-lite"/>
    </source>
</evidence>
<evidence type="ECO:0000313" key="2">
    <source>
        <dbReference type="EMBL" id="KAK3597745.1"/>
    </source>
</evidence>
<evidence type="ECO:0000313" key="3">
    <source>
        <dbReference type="Proteomes" id="UP001195483"/>
    </source>
</evidence>
<organism evidence="2 3">
    <name type="scientific">Potamilus streckersoni</name>
    <dbReference type="NCBI Taxonomy" id="2493646"/>
    <lineage>
        <taxon>Eukaryota</taxon>
        <taxon>Metazoa</taxon>
        <taxon>Spiralia</taxon>
        <taxon>Lophotrochozoa</taxon>
        <taxon>Mollusca</taxon>
        <taxon>Bivalvia</taxon>
        <taxon>Autobranchia</taxon>
        <taxon>Heteroconchia</taxon>
        <taxon>Palaeoheterodonta</taxon>
        <taxon>Unionida</taxon>
        <taxon>Unionoidea</taxon>
        <taxon>Unionidae</taxon>
        <taxon>Ambleminae</taxon>
        <taxon>Lampsilini</taxon>
        <taxon>Potamilus</taxon>
    </lineage>
</organism>